<dbReference type="InterPro" id="IPR023198">
    <property type="entry name" value="PGP-like_dom2"/>
</dbReference>
<comment type="similarity">
    <text evidence="1">Belongs to the HAD-like hydrolase superfamily. CbbY/CbbZ/Gph/YieH family.</text>
</comment>
<evidence type="ECO:0000313" key="3">
    <source>
        <dbReference type="Proteomes" id="UP000295565"/>
    </source>
</evidence>
<dbReference type="SUPFAM" id="SSF56784">
    <property type="entry name" value="HAD-like"/>
    <property type="match status" value="1"/>
</dbReference>
<accession>A0A4R1JN24</accession>
<evidence type="ECO:0000313" key="2">
    <source>
        <dbReference type="EMBL" id="TCK51919.1"/>
    </source>
</evidence>
<dbReference type="NCBIfam" id="TIGR01509">
    <property type="entry name" value="HAD-SF-IA-v3"/>
    <property type="match status" value="1"/>
</dbReference>
<dbReference type="Pfam" id="PF13419">
    <property type="entry name" value="HAD_2"/>
    <property type="match status" value="1"/>
</dbReference>
<keyword evidence="2" id="KW-0378">Hydrolase</keyword>
<dbReference type="InterPro" id="IPR041492">
    <property type="entry name" value="HAD_2"/>
</dbReference>
<dbReference type="EMBL" id="SMGD01000013">
    <property type="protein sequence ID" value="TCK51919.1"/>
    <property type="molecule type" value="Genomic_DNA"/>
</dbReference>
<dbReference type="InterPro" id="IPR051806">
    <property type="entry name" value="HAD-like_SPP"/>
</dbReference>
<dbReference type="CDD" id="cd07505">
    <property type="entry name" value="HAD_BPGM-like"/>
    <property type="match status" value="1"/>
</dbReference>
<sequence length="196" mass="21856">MLDLSPYKAIIFDLDGTLVNSMPAHLDAWQHASQVHHFPFDKAWLDSKGGMPSYNIVKLINERYHLALVPEQVSQTKAQHFATIRHHCELIPATSKLLMQHYNQKKIAIGTGSRRENALKLLEGKTIENCFDVLISANEVSQHKPHPATFLAAAKALRVCPSECVVFEDAELGFEAAHRAGMALIKVTHDGQIQSQ</sequence>
<dbReference type="SFLD" id="SFLDG01135">
    <property type="entry name" value="C1.5.6:_HAD__Beta-PGM__Phospha"/>
    <property type="match status" value="1"/>
</dbReference>
<dbReference type="Gene3D" id="3.40.50.1000">
    <property type="entry name" value="HAD superfamily/HAD-like"/>
    <property type="match status" value="1"/>
</dbReference>
<dbReference type="GO" id="GO:0050308">
    <property type="term" value="F:sugar-phosphatase activity"/>
    <property type="evidence" value="ECO:0007669"/>
    <property type="project" value="TreeGrafter"/>
</dbReference>
<keyword evidence="3" id="KW-1185">Reference proteome</keyword>
<dbReference type="OrthoDB" id="9782449at2"/>
<dbReference type="PANTHER" id="PTHR43481">
    <property type="entry name" value="FRUCTOSE-1-PHOSPHATE PHOSPHATASE"/>
    <property type="match status" value="1"/>
</dbReference>
<dbReference type="Proteomes" id="UP000295565">
    <property type="component" value="Unassembled WGS sequence"/>
</dbReference>
<comment type="caution">
    <text evidence="2">The sequence shown here is derived from an EMBL/GenBank/DDBJ whole genome shotgun (WGS) entry which is preliminary data.</text>
</comment>
<evidence type="ECO:0000256" key="1">
    <source>
        <dbReference type="ARBA" id="ARBA00006171"/>
    </source>
</evidence>
<dbReference type="PANTHER" id="PTHR43481:SF4">
    <property type="entry name" value="GLYCEROL-1-PHOSPHATE PHOSPHOHYDROLASE 1-RELATED"/>
    <property type="match status" value="1"/>
</dbReference>
<name>A0A4R1JN24_9GAMM</name>
<dbReference type="SFLD" id="SFLDS00003">
    <property type="entry name" value="Haloacid_Dehalogenase"/>
    <property type="match status" value="1"/>
</dbReference>
<reference evidence="2 3" key="1">
    <citation type="submission" date="2019-03" db="EMBL/GenBank/DDBJ databases">
        <title>Genomic Encyclopedia of Type Strains, Phase IV (KMG-IV): sequencing the most valuable type-strain genomes for metagenomic binning, comparative biology and taxonomic classification.</title>
        <authorList>
            <person name="Goeker M."/>
        </authorList>
    </citation>
    <scope>NUCLEOTIDE SEQUENCE [LARGE SCALE GENOMIC DNA]</scope>
    <source>
        <strain evidence="2 3">DSM 18577</strain>
    </source>
</reference>
<dbReference type="InterPro" id="IPR010976">
    <property type="entry name" value="B-phosphoglucomutase_hydrolase"/>
</dbReference>
<organism evidence="2 3">
    <name type="scientific">Celerinatantimonas diazotrophica</name>
    <dbReference type="NCBI Taxonomy" id="412034"/>
    <lineage>
        <taxon>Bacteria</taxon>
        <taxon>Pseudomonadati</taxon>
        <taxon>Pseudomonadota</taxon>
        <taxon>Gammaproteobacteria</taxon>
        <taxon>Celerinatantimonadaceae</taxon>
        <taxon>Celerinatantimonas</taxon>
    </lineage>
</organism>
<dbReference type="SFLD" id="SFLDG01129">
    <property type="entry name" value="C1.5:_HAD__Beta-PGM__Phosphata"/>
    <property type="match status" value="1"/>
</dbReference>
<proteinExistence type="inferred from homology"/>
<protein>
    <submittedName>
        <fullName evidence="2">HAD superfamily hydrolase (TIGR01509 family)/beta-phosphoglucomutase family hydrolase</fullName>
    </submittedName>
</protein>
<dbReference type="InterPro" id="IPR036412">
    <property type="entry name" value="HAD-like_sf"/>
</dbReference>
<dbReference type="NCBIfam" id="TIGR02009">
    <property type="entry name" value="PGMB-YQAB-SF"/>
    <property type="match status" value="1"/>
</dbReference>
<dbReference type="RefSeq" id="WP_131912832.1">
    <property type="nucleotide sequence ID" value="NZ_OU594967.1"/>
</dbReference>
<gene>
    <name evidence="2" type="ORF">EV690_2011</name>
</gene>
<dbReference type="PROSITE" id="PS01228">
    <property type="entry name" value="COF_1"/>
    <property type="match status" value="1"/>
</dbReference>
<dbReference type="AlphaFoldDB" id="A0A4R1JN24"/>
<dbReference type="InterPro" id="IPR006439">
    <property type="entry name" value="HAD-SF_hydro_IA"/>
</dbReference>
<dbReference type="InterPro" id="IPR023214">
    <property type="entry name" value="HAD_sf"/>
</dbReference>
<dbReference type="PRINTS" id="PR00413">
    <property type="entry name" value="HADHALOGNASE"/>
</dbReference>
<dbReference type="Gene3D" id="1.10.150.240">
    <property type="entry name" value="Putative phosphatase, domain 2"/>
    <property type="match status" value="1"/>
</dbReference>